<gene>
    <name evidence="2" type="ORF">EJ06DRAFT_560637</name>
</gene>
<dbReference type="OrthoDB" id="3559580at2759"/>
<reference evidence="2" key="1">
    <citation type="journal article" date="2020" name="Stud. Mycol.">
        <title>101 Dothideomycetes genomes: a test case for predicting lifestyles and emergence of pathogens.</title>
        <authorList>
            <person name="Haridas S."/>
            <person name="Albert R."/>
            <person name="Binder M."/>
            <person name="Bloem J."/>
            <person name="Labutti K."/>
            <person name="Salamov A."/>
            <person name="Andreopoulos B."/>
            <person name="Baker S."/>
            <person name="Barry K."/>
            <person name="Bills G."/>
            <person name="Bluhm B."/>
            <person name="Cannon C."/>
            <person name="Castanera R."/>
            <person name="Culley D."/>
            <person name="Daum C."/>
            <person name="Ezra D."/>
            <person name="Gonzalez J."/>
            <person name="Henrissat B."/>
            <person name="Kuo A."/>
            <person name="Liang C."/>
            <person name="Lipzen A."/>
            <person name="Lutzoni F."/>
            <person name="Magnuson J."/>
            <person name="Mondo S."/>
            <person name="Nolan M."/>
            <person name="Ohm R."/>
            <person name="Pangilinan J."/>
            <person name="Park H.-J."/>
            <person name="Ramirez L."/>
            <person name="Alfaro M."/>
            <person name="Sun H."/>
            <person name="Tritt A."/>
            <person name="Yoshinaga Y."/>
            <person name="Zwiers L.-H."/>
            <person name="Turgeon B."/>
            <person name="Goodwin S."/>
            <person name="Spatafora J."/>
            <person name="Crous P."/>
            <person name="Grigoriev I."/>
        </authorList>
    </citation>
    <scope>NUCLEOTIDE SEQUENCE</scope>
    <source>
        <strain evidence="2">CBS 262.69</strain>
    </source>
</reference>
<evidence type="ECO:0000313" key="2">
    <source>
        <dbReference type="EMBL" id="KAF2395559.1"/>
    </source>
</evidence>
<dbReference type="PANTHER" id="PTHR35391">
    <property type="entry name" value="C2H2-TYPE DOMAIN-CONTAINING PROTEIN-RELATED"/>
    <property type="match status" value="1"/>
</dbReference>
<dbReference type="AlphaFoldDB" id="A0A6G1HI71"/>
<keyword evidence="3" id="KW-1185">Reference proteome</keyword>
<accession>A0A6G1HI71</accession>
<evidence type="ECO:0000313" key="3">
    <source>
        <dbReference type="Proteomes" id="UP000799640"/>
    </source>
</evidence>
<dbReference type="InterPro" id="IPR046497">
    <property type="entry name" value="DUF6590"/>
</dbReference>
<organism evidence="2 3">
    <name type="scientific">Trichodelitschia bisporula</name>
    <dbReference type="NCBI Taxonomy" id="703511"/>
    <lineage>
        <taxon>Eukaryota</taxon>
        <taxon>Fungi</taxon>
        <taxon>Dikarya</taxon>
        <taxon>Ascomycota</taxon>
        <taxon>Pezizomycotina</taxon>
        <taxon>Dothideomycetes</taxon>
        <taxon>Dothideomycetes incertae sedis</taxon>
        <taxon>Phaeotrichales</taxon>
        <taxon>Phaeotrichaceae</taxon>
        <taxon>Trichodelitschia</taxon>
    </lineage>
</organism>
<proteinExistence type="predicted"/>
<feature type="domain" description="DUF6590" evidence="1">
    <location>
        <begin position="34"/>
        <end position="186"/>
    </location>
</feature>
<dbReference type="PANTHER" id="PTHR35391:SF5">
    <property type="entry name" value="DUF6590 DOMAIN-CONTAINING PROTEIN"/>
    <property type="match status" value="1"/>
</dbReference>
<sequence length="196" mass="22561">MPPPPPRPPPTHIGGTGGEYEVLDPSYRVYRPGSTFFVPGCVFKILWFEPSGSTQMRRGTSITRDARFGEDVHAKIRWFVVIQEGDENWCRCLPINTYDYRGVAKHGVVKANHSIIFTHTEPDPQPEEYPRPYEQGMRSSIKVIPRDGYGSLHEMSRIHFRKIYTVEHNVKVYHFGNVDPQYMDVLIGHYRDANAV</sequence>
<protein>
    <recommendedName>
        <fullName evidence="1">DUF6590 domain-containing protein</fullName>
    </recommendedName>
</protein>
<dbReference type="Pfam" id="PF20233">
    <property type="entry name" value="DUF6590"/>
    <property type="match status" value="1"/>
</dbReference>
<dbReference type="Proteomes" id="UP000799640">
    <property type="component" value="Unassembled WGS sequence"/>
</dbReference>
<name>A0A6G1HI71_9PEZI</name>
<dbReference type="EMBL" id="ML996714">
    <property type="protein sequence ID" value="KAF2395559.1"/>
    <property type="molecule type" value="Genomic_DNA"/>
</dbReference>
<evidence type="ECO:0000259" key="1">
    <source>
        <dbReference type="Pfam" id="PF20233"/>
    </source>
</evidence>